<evidence type="ECO:0000259" key="3">
    <source>
        <dbReference type="Pfam" id="PF07695"/>
    </source>
</evidence>
<feature type="transmembrane region" description="Helical" evidence="2">
    <location>
        <begin position="321"/>
        <end position="341"/>
    </location>
</feature>
<feature type="transmembrane region" description="Helical" evidence="2">
    <location>
        <begin position="384"/>
        <end position="403"/>
    </location>
</feature>
<keyword evidence="1" id="KW-0175">Coiled coil</keyword>
<accession>A0A7K1U0G1</accession>
<name>A0A7K1U0G1_9BACT</name>
<dbReference type="GO" id="GO:0006355">
    <property type="term" value="P:regulation of DNA-templated transcription"/>
    <property type="evidence" value="ECO:0007669"/>
    <property type="project" value="InterPro"/>
</dbReference>
<organism evidence="5 6">
    <name type="scientific">Chitinophaga tropicalis</name>
    <dbReference type="NCBI Taxonomy" id="2683588"/>
    <lineage>
        <taxon>Bacteria</taxon>
        <taxon>Pseudomonadati</taxon>
        <taxon>Bacteroidota</taxon>
        <taxon>Chitinophagia</taxon>
        <taxon>Chitinophagales</taxon>
        <taxon>Chitinophagaceae</taxon>
        <taxon>Chitinophaga</taxon>
    </lineage>
</organism>
<dbReference type="EMBL" id="WRXN01000001">
    <property type="protein sequence ID" value="MVT07465.1"/>
    <property type="molecule type" value="Genomic_DNA"/>
</dbReference>
<feature type="transmembrane region" description="Helical" evidence="2">
    <location>
        <begin position="253"/>
        <end position="272"/>
    </location>
</feature>
<proteinExistence type="predicted"/>
<dbReference type="InterPro" id="IPR036388">
    <property type="entry name" value="WH-like_DNA-bd_sf"/>
</dbReference>
<keyword evidence="2" id="KW-0472">Membrane</keyword>
<dbReference type="Gene3D" id="1.10.10.10">
    <property type="entry name" value="Winged helix-like DNA-binding domain superfamily/Winged helix DNA-binding domain"/>
    <property type="match status" value="1"/>
</dbReference>
<protein>
    <recommendedName>
        <fullName evidence="7">7TM-DISM receptor extracellular domain-containing protein</fullName>
    </recommendedName>
</protein>
<feature type="transmembrane region" description="Helical" evidence="2">
    <location>
        <begin position="177"/>
        <end position="201"/>
    </location>
</feature>
<dbReference type="GO" id="GO:0003677">
    <property type="term" value="F:DNA binding"/>
    <property type="evidence" value="ECO:0007669"/>
    <property type="project" value="InterPro"/>
</dbReference>
<feature type="domain" description="7TM-DISM receptor extracellular" evidence="4">
    <location>
        <begin position="44"/>
        <end position="148"/>
    </location>
</feature>
<evidence type="ECO:0000256" key="2">
    <source>
        <dbReference type="SAM" id="Phobius"/>
    </source>
</evidence>
<feature type="transmembrane region" description="Helical" evidence="2">
    <location>
        <begin position="208"/>
        <end position="233"/>
    </location>
</feature>
<evidence type="ECO:0000313" key="5">
    <source>
        <dbReference type="EMBL" id="MVT07465.1"/>
    </source>
</evidence>
<reference evidence="5 6" key="1">
    <citation type="submission" date="2019-12" db="EMBL/GenBank/DDBJ databases">
        <title>Chitinophaga sp. strain ysch24 (GDMCC 1.1355), whole genome shotgun sequence.</title>
        <authorList>
            <person name="Zhang X."/>
        </authorList>
    </citation>
    <scope>NUCLEOTIDE SEQUENCE [LARGE SCALE GENOMIC DNA]</scope>
    <source>
        <strain evidence="6">ysch24</strain>
    </source>
</reference>
<dbReference type="Proteomes" id="UP000461730">
    <property type="component" value="Unassembled WGS sequence"/>
</dbReference>
<keyword evidence="2" id="KW-0812">Transmembrane</keyword>
<evidence type="ECO:0000259" key="4">
    <source>
        <dbReference type="Pfam" id="PF07696"/>
    </source>
</evidence>
<feature type="transmembrane region" description="Helical" evidence="2">
    <location>
        <begin position="292"/>
        <end position="315"/>
    </location>
</feature>
<dbReference type="Pfam" id="PF07695">
    <property type="entry name" value="7TMR-DISM_7TM"/>
    <property type="match status" value="1"/>
</dbReference>
<dbReference type="Pfam" id="PF07696">
    <property type="entry name" value="7TMR-DISMED2"/>
    <property type="match status" value="1"/>
</dbReference>
<keyword evidence="2" id="KW-1133">Transmembrane helix</keyword>
<gene>
    <name evidence="5" type="ORF">GO493_04260</name>
</gene>
<feature type="coiled-coil region" evidence="1">
    <location>
        <begin position="405"/>
        <end position="495"/>
    </location>
</feature>
<evidence type="ECO:0008006" key="7">
    <source>
        <dbReference type="Google" id="ProtNLM"/>
    </source>
</evidence>
<feature type="transmembrane region" description="Helical" evidence="2">
    <location>
        <begin position="353"/>
        <end position="372"/>
    </location>
</feature>
<dbReference type="AlphaFoldDB" id="A0A7K1U0G1"/>
<evidence type="ECO:0000256" key="1">
    <source>
        <dbReference type="SAM" id="Coils"/>
    </source>
</evidence>
<evidence type="ECO:0000313" key="6">
    <source>
        <dbReference type="Proteomes" id="UP000461730"/>
    </source>
</evidence>
<dbReference type="SUPFAM" id="SSF46894">
    <property type="entry name" value="C-terminal effector domain of the bipartite response regulators"/>
    <property type="match status" value="1"/>
</dbReference>
<sequence length="595" mass="68874">MPLRSFFYIFSILLYTSFTLKAQSLHYLTNDPSLSIATYDVLADKRYSFEQVQADASLVFRSNTPLSTSAADFYWIRVIIANPYPNTEKYQLSLSLPLNYTLYIFNTDSRKWESRTAGLAVHDRQRERGVIPCTLKGNTKNTLYLKIDVRDLKRYGYKINPVIVMEKELSFTGREQFLWYSWLICIVMLLCFSCYNLYILFQLKDNTYLWHLVVQVGAITFITSFKHFLNLLLPFSVYNIRLTPNGSVYHYDLNAFFLHIGCIIMLSGIIQLTRSYLRTKELLPLYDRLLKYILLGYVTFELIPAIITLTGIYYLDSYTLFYDNIIILLVIAATFITSAVAWKRRIRAAQPFLLANTLPIILGAGIAVYFIINSAPTYTRNSSLLPEIAILSQIITFAVALVTRIRTVNDELHAKEQEISKLESDIVQSSVKRLQIEEENAVITQAIQQEKDRNEQLQQKLDANNRELVSNSLYIHQKNKLLDDLKKQLQDIDHLYPHVKHPGLKSIKSTLKDNQYLDAEWDKFRLHFEQVHPGFFENLKAQHPSLTNNELRLYAYFHINLSTKEIAALLNIEPASVRQAKARLNKKMNTATSAE</sequence>
<dbReference type="InterPro" id="IPR011622">
    <property type="entry name" value="7TMR_DISM_rcpt_extracell_dom2"/>
</dbReference>
<feature type="domain" description="7TM-DISM receptor extracellular" evidence="3">
    <location>
        <begin position="181"/>
        <end position="403"/>
    </location>
</feature>
<dbReference type="RefSeq" id="WP_157304855.1">
    <property type="nucleotide sequence ID" value="NZ_WRXN01000001.1"/>
</dbReference>
<comment type="caution">
    <text evidence="5">The sequence shown here is derived from an EMBL/GenBank/DDBJ whole genome shotgun (WGS) entry which is preliminary data.</text>
</comment>
<dbReference type="InterPro" id="IPR016032">
    <property type="entry name" value="Sig_transdc_resp-reg_C-effctor"/>
</dbReference>
<keyword evidence="6" id="KW-1185">Reference proteome</keyword>
<dbReference type="InterPro" id="IPR011623">
    <property type="entry name" value="7TMR_DISM_rcpt_extracell_dom1"/>
</dbReference>